<dbReference type="GO" id="GO:0004721">
    <property type="term" value="F:phosphoprotein phosphatase activity"/>
    <property type="evidence" value="ECO:0007669"/>
    <property type="project" value="TreeGrafter"/>
</dbReference>
<evidence type="ECO:0000256" key="10">
    <source>
        <dbReference type="ARBA" id="ARBA00022989"/>
    </source>
</evidence>
<evidence type="ECO:0000256" key="3">
    <source>
        <dbReference type="ARBA" id="ARBA00012438"/>
    </source>
</evidence>
<comment type="caution">
    <text evidence="15">The sequence shown here is derived from an EMBL/GenBank/DDBJ whole genome shotgun (WGS) entry which is preliminary data.</text>
</comment>
<protein>
    <recommendedName>
        <fullName evidence="3">histidine kinase</fullName>
        <ecNumber evidence="3">2.7.13.3</ecNumber>
    </recommendedName>
</protein>
<keyword evidence="6 13" id="KW-0812">Transmembrane</keyword>
<dbReference type="Pfam" id="PF02518">
    <property type="entry name" value="HATPase_c"/>
    <property type="match status" value="1"/>
</dbReference>
<evidence type="ECO:0000256" key="4">
    <source>
        <dbReference type="ARBA" id="ARBA00022475"/>
    </source>
</evidence>
<evidence type="ECO:0000256" key="11">
    <source>
        <dbReference type="ARBA" id="ARBA00023012"/>
    </source>
</evidence>
<dbReference type="AlphaFoldDB" id="A0A916YYA2"/>
<evidence type="ECO:0000256" key="7">
    <source>
        <dbReference type="ARBA" id="ARBA00022741"/>
    </source>
</evidence>
<dbReference type="InterPro" id="IPR005467">
    <property type="entry name" value="His_kinase_dom"/>
</dbReference>
<dbReference type="PRINTS" id="PR00344">
    <property type="entry name" value="BCTRLSENSOR"/>
</dbReference>
<dbReference type="PANTHER" id="PTHR45453">
    <property type="entry name" value="PHOSPHATE REGULON SENSOR PROTEIN PHOR"/>
    <property type="match status" value="1"/>
</dbReference>
<evidence type="ECO:0000259" key="14">
    <source>
        <dbReference type="PROSITE" id="PS50109"/>
    </source>
</evidence>
<evidence type="ECO:0000256" key="5">
    <source>
        <dbReference type="ARBA" id="ARBA00022679"/>
    </source>
</evidence>
<evidence type="ECO:0000313" key="16">
    <source>
        <dbReference type="Proteomes" id="UP000612456"/>
    </source>
</evidence>
<evidence type="ECO:0000256" key="8">
    <source>
        <dbReference type="ARBA" id="ARBA00022777"/>
    </source>
</evidence>
<dbReference type="InterPro" id="IPR036890">
    <property type="entry name" value="HATPase_C_sf"/>
</dbReference>
<evidence type="ECO:0000256" key="9">
    <source>
        <dbReference type="ARBA" id="ARBA00022840"/>
    </source>
</evidence>
<dbReference type="RefSeq" id="WP_188992358.1">
    <property type="nucleotide sequence ID" value="NZ_BMHP01000002.1"/>
</dbReference>
<dbReference type="GO" id="GO:0016036">
    <property type="term" value="P:cellular response to phosphate starvation"/>
    <property type="evidence" value="ECO:0007669"/>
    <property type="project" value="TreeGrafter"/>
</dbReference>
<evidence type="ECO:0000256" key="13">
    <source>
        <dbReference type="SAM" id="Phobius"/>
    </source>
</evidence>
<dbReference type="InterPro" id="IPR003594">
    <property type="entry name" value="HATPase_dom"/>
</dbReference>
<keyword evidence="4" id="KW-1003">Cell membrane</keyword>
<dbReference type="GO" id="GO:0005886">
    <property type="term" value="C:plasma membrane"/>
    <property type="evidence" value="ECO:0007669"/>
    <property type="project" value="UniProtKB-SubCell"/>
</dbReference>
<feature type="transmembrane region" description="Helical" evidence="13">
    <location>
        <begin position="12"/>
        <end position="32"/>
    </location>
</feature>
<gene>
    <name evidence="15" type="ORF">GCM10010911_25670</name>
</gene>
<keyword evidence="7" id="KW-0547">Nucleotide-binding</keyword>
<dbReference type="EMBL" id="BMHP01000002">
    <property type="protein sequence ID" value="GGD66792.1"/>
    <property type="molecule type" value="Genomic_DNA"/>
</dbReference>
<evidence type="ECO:0000256" key="1">
    <source>
        <dbReference type="ARBA" id="ARBA00000085"/>
    </source>
</evidence>
<keyword evidence="11" id="KW-0902">Two-component regulatory system</keyword>
<dbReference type="GO" id="GO:0000155">
    <property type="term" value="F:phosphorelay sensor kinase activity"/>
    <property type="evidence" value="ECO:0007669"/>
    <property type="project" value="TreeGrafter"/>
</dbReference>
<dbReference type="GO" id="GO:0005524">
    <property type="term" value="F:ATP binding"/>
    <property type="evidence" value="ECO:0007669"/>
    <property type="project" value="UniProtKB-KW"/>
</dbReference>
<dbReference type="SUPFAM" id="SSF55874">
    <property type="entry name" value="ATPase domain of HSP90 chaperone/DNA topoisomerase II/histidine kinase"/>
    <property type="match status" value="1"/>
</dbReference>
<reference evidence="15" key="2">
    <citation type="submission" date="2020-09" db="EMBL/GenBank/DDBJ databases">
        <authorList>
            <person name="Sun Q."/>
            <person name="Zhou Y."/>
        </authorList>
    </citation>
    <scope>NUCLEOTIDE SEQUENCE</scope>
    <source>
        <strain evidence="15">CGMCC 1.15178</strain>
    </source>
</reference>
<evidence type="ECO:0000256" key="2">
    <source>
        <dbReference type="ARBA" id="ARBA00004651"/>
    </source>
</evidence>
<accession>A0A916YYA2</accession>
<evidence type="ECO:0000313" key="15">
    <source>
        <dbReference type="EMBL" id="GGD66792.1"/>
    </source>
</evidence>
<reference evidence="15" key="1">
    <citation type="journal article" date="2014" name="Int. J. Syst. Evol. Microbiol.">
        <title>Complete genome sequence of Corynebacterium casei LMG S-19264T (=DSM 44701T), isolated from a smear-ripened cheese.</title>
        <authorList>
            <consortium name="US DOE Joint Genome Institute (JGI-PGF)"/>
            <person name="Walter F."/>
            <person name="Albersmeier A."/>
            <person name="Kalinowski J."/>
            <person name="Ruckert C."/>
        </authorList>
    </citation>
    <scope>NUCLEOTIDE SEQUENCE</scope>
    <source>
        <strain evidence="15">CGMCC 1.15178</strain>
    </source>
</reference>
<proteinExistence type="predicted"/>
<name>A0A916YYA2_9BACL</name>
<keyword evidence="5" id="KW-0808">Transferase</keyword>
<sequence>MSFYHYLLDKRFFLGFYVLIMVFISSVMLFSIGDRQPIYHNIVYANAGCLFFLLVYLAAGYAYRRVFFLELKEWSGENSQHAAASLAEPQNHQQAIYLELLRKLSASHTRDLQESVTEQRDHQDFILSWIHEVKLPIAASRLLMSNSPGKSVEYIVDKLEDELAKIDNYVEQVLYYSRIDSFSKDYFITEVQLGQRIKESVKKYAKLFINKNISLQMNDMQHFIQSDSKWLSYIIDQITANALKYTPDGGAIVFSFEEDNREKRLLISDTGIGISAEDVHRVFDKGFTGTNGRIYAKSTGMGLYLARQMARKLGHDLSIRSEEGTGTEVTIHIPKLENYYRL</sequence>
<keyword evidence="12 13" id="KW-0472">Membrane</keyword>
<keyword evidence="9" id="KW-0067">ATP-binding</keyword>
<keyword evidence="8 15" id="KW-0418">Kinase</keyword>
<dbReference type="InterPro" id="IPR004358">
    <property type="entry name" value="Sig_transdc_His_kin-like_C"/>
</dbReference>
<dbReference type="EC" id="2.7.13.3" evidence="3"/>
<dbReference type="SMART" id="SM00387">
    <property type="entry name" value="HATPase_c"/>
    <property type="match status" value="1"/>
</dbReference>
<keyword evidence="10 13" id="KW-1133">Transmembrane helix</keyword>
<evidence type="ECO:0000256" key="12">
    <source>
        <dbReference type="ARBA" id="ARBA00023136"/>
    </source>
</evidence>
<feature type="transmembrane region" description="Helical" evidence="13">
    <location>
        <begin position="38"/>
        <end position="63"/>
    </location>
</feature>
<keyword evidence="16" id="KW-1185">Reference proteome</keyword>
<dbReference type="PROSITE" id="PS50109">
    <property type="entry name" value="HIS_KIN"/>
    <property type="match status" value="1"/>
</dbReference>
<feature type="domain" description="Histidine kinase" evidence="14">
    <location>
        <begin position="128"/>
        <end position="337"/>
    </location>
</feature>
<dbReference type="Proteomes" id="UP000612456">
    <property type="component" value="Unassembled WGS sequence"/>
</dbReference>
<dbReference type="PANTHER" id="PTHR45453:SF2">
    <property type="entry name" value="HISTIDINE KINASE"/>
    <property type="match status" value="1"/>
</dbReference>
<dbReference type="Gene3D" id="3.30.565.10">
    <property type="entry name" value="Histidine kinase-like ATPase, C-terminal domain"/>
    <property type="match status" value="1"/>
</dbReference>
<evidence type="ECO:0000256" key="6">
    <source>
        <dbReference type="ARBA" id="ARBA00022692"/>
    </source>
</evidence>
<comment type="catalytic activity">
    <reaction evidence="1">
        <text>ATP + protein L-histidine = ADP + protein N-phospho-L-histidine.</text>
        <dbReference type="EC" id="2.7.13.3"/>
    </reaction>
</comment>
<dbReference type="InterPro" id="IPR050351">
    <property type="entry name" value="BphY/WalK/GraS-like"/>
</dbReference>
<comment type="subcellular location">
    <subcellularLocation>
        <location evidence="2">Cell membrane</location>
        <topology evidence="2">Multi-pass membrane protein</topology>
    </subcellularLocation>
</comment>
<organism evidence="15 16">
    <name type="scientific">Paenibacillus nasutitermitis</name>
    <dbReference type="NCBI Taxonomy" id="1652958"/>
    <lineage>
        <taxon>Bacteria</taxon>
        <taxon>Bacillati</taxon>
        <taxon>Bacillota</taxon>
        <taxon>Bacilli</taxon>
        <taxon>Bacillales</taxon>
        <taxon>Paenibacillaceae</taxon>
        <taxon>Paenibacillus</taxon>
    </lineage>
</organism>